<dbReference type="Proteomes" id="UP000626109">
    <property type="component" value="Unassembled WGS sequence"/>
</dbReference>
<name>A0A813JFQ8_POLGL</name>
<organism evidence="1 2">
    <name type="scientific">Polarella glacialis</name>
    <name type="common">Dinoflagellate</name>
    <dbReference type="NCBI Taxonomy" id="89957"/>
    <lineage>
        <taxon>Eukaryota</taxon>
        <taxon>Sar</taxon>
        <taxon>Alveolata</taxon>
        <taxon>Dinophyceae</taxon>
        <taxon>Suessiales</taxon>
        <taxon>Suessiaceae</taxon>
        <taxon>Polarella</taxon>
    </lineage>
</organism>
<comment type="caution">
    <text evidence="1">The sequence shown here is derived from an EMBL/GenBank/DDBJ whole genome shotgun (WGS) entry which is preliminary data.</text>
</comment>
<dbReference type="InterPro" id="IPR012388">
    <property type="entry name" value="CABLES1/2"/>
</dbReference>
<evidence type="ECO:0000313" key="1">
    <source>
        <dbReference type="EMBL" id="CAE8680749.1"/>
    </source>
</evidence>
<proteinExistence type="predicted"/>
<evidence type="ECO:0000313" key="2">
    <source>
        <dbReference type="Proteomes" id="UP000626109"/>
    </source>
</evidence>
<gene>
    <name evidence="1" type="ORF">PGLA2088_LOCUS22091</name>
</gene>
<sequence length="454" mass="50004">MPLFKLNIEAAERYLTSIPLLSLEEDIVRLLSTQNPKSAGLGSQLVEKQPHLLTSGSDELVAGDEGLHHESFLANETPDKSSVSVSRLPLDVEGAERFLNSLAVRAEDCASPFCHRPERAIGSLLGLGVAPQVDVLLFLYNPLPGLHHVIVFPDSDPLRPAMGRASRRLKKEFPPSPELLVVSSRFVRNNAPATMRQQSRTVVGGWRNRSDLDRLVPGLIRERLTLVPHFLTITLTSPSLKTWAELTSHRLAARAFSIWRSRKLLLEKALQRLLRSLCLRGPLANLRAFGKLQPKDLLGNLSISPLLSGSVLRPIPPGTSFLPPGAIQAAANANSTGLIGQPCPTPENQSKEPVDSLSISTNVKVLAVVALQSQALECYAGKNHTVLRLEAYQVSVIPFVRPRRLKEELNDQFRCSHPKIHPSMTLSKLRNLLKAGTKSQLICVYTCIMPCYLY</sequence>
<reference evidence="1" key="1">
    <citation type="submission" date="2021-02" db="EMBL/GenBank/DDBJ databases">
        <authorList>
            <person name="Dougan E. K."/>
            <person name="Rhodes N."/>
            <person name="Thang M."/>
            <person name="Chan C."/>
        </authorList>
    </citation>
    <scope>NUCLEOTIDE SEQUENCE</scope>
</reference>
<dbReference type="EMBL" id="CAJNNW010025888">
    <property type="protein sequence ID" value="CAE8680749.1"/>
    <property type="molecule type" value="Genomic_DNA"/>
</dbReference>
<dbReference type="PANTHER" id="PTHR22896">
    <property type="entry name" value="CDK5 AND ABL1 ENZYME SUBSTRATE 1"/>
    <property type="match status" value="1"/>
</dbReference>
<dbReference type="PANTHER" id="PTHR22896:SF0">
    <property type="entry name" value="CYCLIN N-TERMINAL DOMAIN-CONTAINING PROTEIN"/>
    <property type="match status" value="1"/>
</dbReference>
<dbReference type="GO" id="GO:0051726">
    <property type="term" value="P:regulation of cell cycle"/>
    <property type="evidence" value="ECO:0007669"/>
    <property type="project" value="InterPro"/>
</dbReference>
<protein>
    <submittedName>
        <fullName evidence="1">Uncharacterized protein</fullName>
    </submittedName>
</protein>
<dbReference type="AlphaFoldDB" id="A0A813JFQ8"/>
<accession>A0A813JFQ8</accession>